<dbReference type="InterPro" id="IPR008963">
    <property type="entry name" value="Purple_acid_Pase-like_N"/>
</dbReference>
<accession>A0A3P3U2J1</accession>
<evidence type="ECO:0000259" key="2">
    <source>
        <dbReference type="Pfam" id="PF00149"/>
    </source>
</evidence>
<evidence type="ECO:0000313" key="5">
    <source>
        <dbReference type="Proteomes" id="UP000267017"/>
    </source>
</evidence>
<evidence type="ECO:0000313" key="4">
    <source>
        <dbReference type="EMBL" id="RRJ63869.1"/>
    </source>
</evidence>
<dbReference type="InterPro" id="IPR015914">
    <property type="entry name" value="PAPs_N"/>
</dbReference>
<feature type="domain" description="Calcineurin-like phosphoesterase" evidence="2">
    <location>
        <begin position="172"/>
        <end position="326"/>
    </location>
</feature>
<keyword evidence="5" id="KW-1185">Reference proteome</keyword>
<evidence type="ECO:0000259" key="3">
    <source>
        <dbReference type="Pfam" id="PF16656"/>
    </source>
</evidence>
<dbReference type="Gene3D" id="2.60.40.380">
    <property type="entry name" value="Purple acid phosphatase-like, N-terminal"/>
    <property type="match status" value="1"/>
</dbReference>
<dbReference type="AlphaFoldDB" id="A0A3P3U2J1"/>
<protein>
    <submittedName>
        <fullName evidence="4">Metallophosphoesterase family protein</fullName>
    </submittedName>
</protein>
<dbReference type="SUPFAM" id="SSF49363">
    <property type="entry name" value="Purple acid phosphatase, N-terminal domain"/>
    <property type="match status" value="1"/>
</dbReference>
<dbReference type="EMBL" id="RRCN01000001">
    <property type="protein sequence ID" value="RRJ63869.1"/>
    <property type="molecule type" value="Genomic_DNA"/>
</dbReference>
<dbReference type="PANTHER" id="PTHR45867">
    <property type="entry name" value="PURPLE ACID PHOSPHATASE"/>
    <property type="match status" value="1"/>
</dbReference>
<gene>
    <name evidence="4" type="ORF">EHV15_13720</name>
</gene>
<dbReference type="GO" id="GO:0003993">
    <property type="term" value="F:acid phosphatase activity"/>
    <property type="evidence" value="ECO:0007669"/>
    <property type="project" value="InterPro"/>
</dbReference>
<dbReference type="SUPFAM" id="SSF56300">
    <property type="entry name" value="Metallo-dependent phosphatases"/>
    <property type="match status" value="1"/>
</dbReference>
<dbReference type="Pfam" id="PF16656">
    <property type="entry name" value="Pur_ac_phosph_N"/>
    <property type="match status" value="1"/>
</dbReference>
<dbReference type="Proteomes" id="UP000267017">
    <property type="component" value="Unassembled WGS sequence"/>
</dbReference>
<dbReference type="GO" id="GO:0046872">
    <property type="term" value="F:metal ion binding"/>
    <property type="evidence" value="ECO:0007669"/>
    <property type="project" value="InterPro"/>
</dbReference>
<proteinExistence type="predicted"/>
<dbReference type="Gene3D" id="3.60.21.10">
    <property type="match status" value="1"/>
</dbReference>
<dbReference type="InterPro" id="IPR004843">
    <property type="entry name" value="Calcineurin-like_PHP"/>
</dbReference>
<keyword evidence="1" id="KW-0732">Signal</keyword>
<sequence>MRGRRDMVWFVIVGLLLAAAIFGLQKIERHQAVQPKSVALTFKGDARNSLAFTWYTEVPGLQGVVQVAEGAQPPDSWEGDRILTFAAESAEIAIGNGKRQGVHKAEATGLIPGTAYVYRLGSGKNGGWSEPAGFVTEAAEAETFSFINVADSQGVTAADFKLWGRTLDKAFAVFQDVRFIVHNGDLTEEPENEQGWDAFFGQAGQWLSRVPLLPVTGNHDEMAGEAERFTSHFNLPDNGAKGSAPGTTYSFDYGYAHFVMLDTESNLKRQTDWLRDDLQKNGKPWTIVAMHRPAYGGNQYEKAEDWIKVFDEYGVDLVLQGHNHEYSRSYPLRSGEIVPAGEGTVYVVTNTAGPKFNELKKDKFYHAVHFQNDKQMFAGITVSERSLSYEAYDADGNKLDEVVLTR</sequence>
<evidence type="ECO:0000256" key="1">
    <source>
        <dbReference type="ARBA" id="ARBA00022729"/>
    </source>
</evidence>
<dbReference type="OrthoDB" id="9809781at2"/>
<dbReference type="InterPro" id="IPR029052">
    <property type="entry name" value="Metallo-depent_PP-like"/>
</dbReference>
<reference evidence="4 5" key="1">
    <citation type="submission" date="2018-11" db="EMBL/GenBank/DDBJ databases">
        <title>Genome sequencing of Paenibacillus sp. KCOM 3021 (= ChDC PVNT-B20).</title>
        <authorList>
            <person name="Kook J.-K."/>
            <person name="Park S.-N."/>
            <person name="Lim Y.K."/>
        </authorList>
    </citation>
    <scope>NUCLEOTIDE SEQUENCE [LARGE SCALE GENOMIC DNA]</scope>
    <source>
        <strain evidence="4 5">KCOM 3021</strain>
    </source>
</reference>
<dbReference type="PANTHER" id="PTHR45867:SF3">
    <property type="entry name" value="ACID PHOSPHATASE TYPE 7"/>
    <property type="match status" value="1"/>
</dbReference>
<dbReference type="RefSeq" id="WP_128631701.1">
    <property type="nucleotide sequence ID" value="NZ_RRCN01000001.1"/>
</dbReference>
<feature type="domain" description="Purple acid phosphatase N-terminal" evidence="3">
    <location>
        <begin position="35"/>
        <end position="136"/>
    </location>
</feature>
<organism evidence="4 5">
    <name type="scientific">Paenibacillus oralis</name>
    <dbReference type="NCBI Taxonomy" id="2490856"/>
    <lineage>
        <taxon>Bacteria</taxon>
        <taxon>Bacillati</taxon>
        <taxon>Bacillota</taxon>
        <taxon>Bacilli</taxon>
        <taxon>Bacillales</taxon>
        <taxon>Paenibacillaceae</taxon>
        <taxon>Paenibacillus</taxon>
    </lineage>
</organism>
<comment type="caution">
    <text evidence="4">The sequence shown here is derived from an EMBL/GenBank/DDBJ whole genome shotgun (WGS) entry which is preliminary data.</text>
</comment>
<name>A0A3P3U2J1_9BACL</name>
<dbReference type="Pfam" id="PF00149">
    <property type="entry name" value="Metallophos"/>
    <property type="match status" value="1"/>
</dbReference>